<evidence type="ECO:0000313" key="3">
    <source>
        <dbReference type="Proteomes" id="UP000290942"/>
    </source>
</evidence>
<organism evidence="2 3">
    <name type="scientific">Mycoplasmopsis bovigenitalium</name>
    <dbReference type="NCBI Taxonomy" id="2112"/>
    <lineage>
        <taxon>Bacteria</taxon>
        <taxon>Bacillati</taxon>
        <taxon>Mycoplasmatota</taxon>
        <taxon>Mycoplasmoidales</taxon>
        <taxon>Metamycoplasmataceae</taxon>
        <taxon>Mycoplasmopsis</taxon>
    </lineage>
</organism>
<evidence type="ECO:0000313" key="2">
    <source>
        <dbReference type="EMBL" id="VEU60416.1"/>
    </source>
</evidence>
<name>A0A449A8D9_9BACT</name>
<protein>
    <submittedName>
        <fullName evidence="2">S4-like RNA-binding protein</fullName>
    </submittedName>
</protein>
<dbReference type="AlphaFoldDB" id="A0A449A8D9"/>
<evidence type="ECO:0000256" key="1">
    <source>
        <dbReference type="PROSITE-ProRule" id="PRU00182"/>
    </source>
</evidence>
<dbReference type="RefSeq" id="WP_129687377.1">
    <property type="nucleotide sequence ID" value="NZ_LR214970.1"/>
</dbReference>
<dbReference type="EMBL" id="LR214970">
    <property type="protein sequence ID" value="VEU60416.1"/>
    <property type="molecule type" value="Genomic_DNA"/>
</dbReference>
<accession>A0A449A8D9</accession>
<proteinExistence type="predicted"/>
<dbReference type="Gene3D" id="3.10.290.10">
    <property type="entry name" value="RNA-binding S4 domain"/>
    <property type="match status" value="1"/>
</dbReference>
<dbReference type="Proteomes" id="UP000290942">
    <property type="component" value="Chromosome"/>
</dbReference>
<reference evidence="2 3" key="1">
    <citation type="submission" date="2019-01" db="EMBL/GenBank/DDBJ databases">
        <authorList>
            <consortium name="Pathogen Informatics"/>
        </authorList>
    </citation>
    <scope>NUCLEOTIDE SEQUENCE [LARGE SCALE GENOMIC DNA]</scope>
    <source>
        <strain evidence="2 3">NCTC10122</strain>
    </source>
</reference>
<sequence length="70" mass="7803">MNNVVLIDGNSITLGQFLKLTKIISTGGQAKFFIETNNIKINNNVVNGRNTKIFSGDVVWINNKAYFVKN</sequence>
<keyword evidence="1" id="KW-0694">RNA-binding</keyword>
<dbReference type="SUPFAM" id="SSF55174">
    <property type="entry name" value="Alpha-L RNA-binding motif"/>
    <property type="match status" value="1"/>
</dbReference>
<dbReference type="Pfam" id="PF13275">
    <property type="entry name" value="S4_2"/>
    <property type="match status" value="1"/>
</dbReference>
<dbReference type="GO" id="GO:0003723">
    <property type="term" value="F:RNA binding"/>
    <property type="evidence" value="ECO:0007669"/>
    <property type="project" value="UniProtKB-KW"/>
</dbReference>
<dbReference type="PROSITE" id="PS50889">
    <property type="entry name" value="S4"/>
    <property type="match status" value="1"/>
</dbReference>
<dbReference type="InterPro" id="IPR036986">
    <property type="entry name" value="S4_RNA-bd_sf"/>
</dbReference>
<gene>
    <name evidence="2" type="primary">yaaA</name>
    <name evidence="2" type="ORF">NCTC10122_00003</name>
</gene>